<dbReference type="PROSITE" id="PS50893">
    <property type="entry name" value="ABC_TRANSPORTER_2"/>
    <property type="match status" value="1"/>
</dbReference>
<evidence type="ECO:0000256" key="1">
    <source>
        <dbReference type="ARBA" id="ARBA00022448"/>
    </source>
</evidence>
<dbReference type="SUPFAM" id="SSF52540">
    <property type="entry name" value="P-loop containing nucleoside triphosphate hydrolases"/>
    <property type="match status" value="1"/>
</dbReference>
<keyword evidence="2" id="KW-0547">Nucleotide-binding</keyword>
<gene>
    <name evidence="5" type="ordered locus">Selsp_2019</name>
    <name evidence="6" type="ORF">SELSPUOL_02623</name>
</gene>
<dbReference type="InterPro" id="IPR027417">
    <property type="entry name" value="P-loop_NTPase"/>
</dbReference>
<dbReference type="STRING" id="546271.Selsp_2019"/>
<sequence>MSYIEIRDVCRHYEQKGARFTALSHVDLAIEHGEFICLLGPSGCGKSTLLAALAGFDRVSSGSVRIAGEEVTSPCIKNVTIFQNYGLLPWRTVEKNVELGLESLGTAPEERAKIARRYLALVGLERFASHHPAELSGGMQQRVAIARALAVDPDIIFMDEPFAALDAITRMSLQDEISAICRRQGKTIIFVTHDIDEAVVLADRVVVMTPNPGKVKSIIEVDLHGKRDRTSPDFLHIRDRIFREFSLKPADKTEYYI</sequence>
<reference evidence="5 8" key="2">
    <citation type="submission" date="2011-04" db="EMBL/GenBank/DDBJ databases">
        <title>The complete genome of Selenomonas sputigena DSM 20758.</title>
        <authorList>
            <consortium name="US DOE Joint Genome Institute (JGI-PGF)"/>
            <person name="Lucas S."/>
            <person name="Copeland A."/>
            <person name="Lapidus A."/>
            <person name="Bruce D."/>
            <person name="Goodwin L."/>
            <person name="Pitluck S."/>
            <person name="Peters L."/>
            <person name="Kyrpides N."/>
            <person name="Mavromatis K."/>
            <person name="Ivanova N."/>
            <person name="Ovchinnikova G."/>
            <person name="Teshima H."/>
            <person name="Detter J.C."/>
            <person name="Tapia R."/>
            <person name="Han C."/>
            <person name="Land M."/>
            <person name="Hauser L."/>
            <person name="Markowitz V."/>
            <person name="Cheng J.-F."/>
            <person name="Hugenholtz P."/>
            <person name="Woyke T."/>
            <person name="Wu D."/>
            <person name="Gronow S."/>
            <person name="Wellnitz S."/>
            <person name="Schneider S."/>
            <person name="Klenk H.-P."/>
            <person name="Eisen J.A."/>
        </authorList>
    </citation>
    <scope>NUCLEOTIDE SEQUENCE [LARGE SCALE GENOMIC DNA]</scope>
    <source>
        <strain evidence="5">ATCC 35185</strain>
        <strain evidence="8">ATCC 35185 / DSM 20758 / VPI D19B-28</strain>
    </source>
</reference>
<protein>
    <submittedName>
        <fullName evidence="6">ABC transporter, ATP-binding protein</fullName>
    </submittedName>
    <submittedName>
        <fullName evidence="5">Taurine-transporting ATPase</fullName>
        <ecNumber evidence="5">3.6.3.36</ecNumber>
    </submittedName>
</protein>
<dbReference type="EMBL" id="ACKP02000055">
    <property type="protein sequence ID" value="EEX76012.1"/>
    <property type="molecule type" value="Genomic_DNA"/>
</dbReference>
<name>C9LYR2_SELS3</name>
<dbReference type="CDD" id="cd03293">
    <property type="entry name" value="ABC_NrtD_SsuB_transporters"/>
    <property type="match status" value="1"/>
</dbReference>
<evidence type="ECO:0000313" key="7">
    <source>
        <dbReference type="Proteomes" id="UP000003505"/>
    </source>
</evidence>
<evidence type="ECO:0000313" key="5">
    <source>
        <dbReference type="EMBL" id="AEC00968.1"/>
    </source>
</evidence>
<dbReference type="PANTHER" id="PTHR42788">
    <property type="entry name" value="TAURINE IMPORT ATP-BINDING PROTEIN-RELATED"/>
    <property type="match status" value="1"/>
</dbReference>
<dbReference type="AlphaFoldDB" id="C9LYR2"/>
<keyword evidence="1" id="KW-0813">Transport</keyword>
<dbReference type="Pfam" id="PF00005">
    <property type="entry name" value="ABC_tran"/>
    <property type="match status" value="1"/>
</dbReference>
<dbReference type="Proteomes" id="UP000003505">
    <property type="component" value="Unassembled WGS sequence"/>
</dbReference>
<evidence type="ECO:0000313" key="6">
    <source>
        <dbReference type="EMBL" id="EEX76012.1"/>
    </source>
</evidence>
<dbReference type="InterPro" id="IPR003439">
    <property type="entry name" value="ABC_transporter-like_ATP-bd"/>
</dbReference>
<reference evidence="6 7" key="1">
    <citation type="submission" date="2009-09" db="EMBL/GenBank/DDBJ databases">
        <authorList>
            <person name="Weinstock G."/>
            <person name="Sodergren E."/>
            <person name="Clifton S."/>
            <person name="Fulton L."/>
            <person name="Fulton B."/>
            <person name="Courtney L."/>
            <person name="Fronick C."/>
            <person name="Harrison M."/>
            <person name="Strong C."/>
            <person name="Farmer C."/>
            <person name="Delahaunty K."/>
            <person name="Markovic C."/>
            <person name="Hall O."/>
            <person name="Minx P."/>
            <person name="Tomlinson C."/>
            <person name="Mitreva M."/>
            <person name="Nelson J."/>
            <person name="Hou S."/>
            <person name="Wollam A."/>
            <person name="Pepin K.H."/>
            <person name="Johnson M."/>
            <person name="Bhonagiri V."/>
            <person name="Nash W.E."/>
            <person name="Warren W."/>
            <person name="Chinwalla A."/>
            <person name="Mardis E.R."/>
            <person name="Wilson R.K."/>
        </authorList>
    </citation>
    <scope>NUCLEOTIDE SEQUENCE [LARGE SCALE GENOMIC DNA]</scope>
    <source>
        <strain evidence="6">ATCC 35185</strain>
        <strain evidence="7">ATCC 35185 / DSM 20758 / VPI D19B-28</strain>
    </source>
</reference>
<accession>C9LYR2</accession>
<dbReference type="RefSeq" id="WP_006193993.1">
    <property type="nucleotide sequence ID" value="NC_015437.1"/>
</dbReference>
<evidence type="ECO:0000256" key="3">
    <source>
        <dbReference type="ARBA" id="ARBA00022840"/>
    </source>
</evidence>
<dbReference type="Gene3D" id="3.40.50.300">
    <property type="entry name" value="P-loop containing nucleotide triphosphate hydrolases"/>
    <property type="match status" value="1"/>
</dbReference>
<dbReference type="KEGG" id="ssg:Selsp_2019"/>
<evidence type="ECO:0000259" key="4">
    <source>
        <dbReference type="PROSITE" id="PS50893"/>
    </source>
</evidence>
<keyword evidence="8" id="KW-1185">Reference proteome</keyword>
<dbReference type="PROSITE" id="PS00211">
    <property type="entry name" value="ABC_TRANSPORTER_1"/>
    <property type="match status" value="1"/>
</dbReference>
<evidence type="ECO:0000256" key="2">
    <source>
        <dbReference type="ARBA" id="ARBA00022741"/>
    </source>
</evidence>
<proteinExistence type="predicted"/>
<keyword evidence="5" id="KW-0378">Hydrolase</keyword>
<dbReference type="OrthoDB" id="9802264at2"/>
<dbReference type="HOGENOM" id="CLU_000604_1_22_9"/>
<keyword evidence="3 6" id="KW-0067">ATP-binding</keyword>
<evidence type="ECO:0000313" key="8">
    <source>
        <dbReference type="Proteomes" id="UP000011124"/>
    </source>
</evidence>
<dbReference type="EC" id="3.6.3.36" evidence="5"/>
<dbReference type="InterPro" id="IPR017871">
    <property type="entry name" value="ABC_transporter-like_CS"/>
</dbReference>
<dbReference type="EMBL" id="CP002637">
    <property type="protein sequence ID" value="AEC00968.1"/>
    <property type="molecule type" value="Genomic_DNA"/>
</dbReference>
<organism evidence="6 7">
    <name type="scientific">Selenomonas sputigena (strain ATCC 35185 / DSM 20758 / CCUG 44933 / VPI D19B-28)</name>
    <dbReference type="NCBI Taxonomy" id="546271"/>
    <lineage>
        <taxon>Bacteria</taxon>
        <taxon>Bacillati</taxon>
        <taxon>Bacillota</taxon>
        <taxon>Negativicutes</taxon>
        <taxon>Selenomonadales</taxon>
        <taxon>Selenomonadaceae</taxon>
        <taxon>Selenomonas</taxon>
    </lineage>
</organism>
<dbReference type="PANTHER" id="PTHR42788:SF13">
    <property type="entry name" value="ALIPHATIC SULFONATES IMPORT ATP-BINDING PROTEIN SSUB"/>
    <property type="match status" value="1"/>
</dbReference>
<dbReference type="InterPro" id="IPR050166">
    <property type="entry name" value="ABC_transporter_ATP-bind"/>
</dbReference>
<dbReference type="Proteomes" id="UP000011124">
    <property type="component" value="Chromosome"/>
</dbReference>
<dbReference type="InterPro" id="IPR003593">
    <property type="entry name" value="AAA+_ATPase"/>
</dbReference>
<dbReference type="eggNOG" id="COG1116">
    <property type="taxonomic scope" value="Bacteria"/>
</dbReference>
<feature type="domain" description="ABC transporter" evidence="4">
    <location>
        <begin position="4"/>
        <end position="235"/>
    </location>
</feature>
<dbReference type="GO" id="GO:0016887">
    <property type="term" value="F:ATP hydrolysis activity"/>
    <property type="evidence" value="ECO:0007669"/>
    <property type="project" value="InterPro"/>
</dbReference>
<dbReference type="SMART" id="SM00382">
    <property type="entry name" value="AAA"/>
    <property type="match status" value="1"/>
</dbReference>
<dbReference type="GO" id="GO:0005524">
    <property type="term" value="F:ATP binding"/>
    <property type="evidence" value="ECO:0007669"/>
    <property type="project" value="UniProtKB-KW"/>
</dbReference>